<gene>
    <name evidence="2" type="ORF">DK843_08365</name>
</gene>
<dbReference type="AlphaFoldDB" id="A0A344UGA5"/>
<evidence type="ECO:0000256" key="1">
    <source>
        <dbReference type="SAM" id="SignalP"/>
    </source>
</evidence>
<keyword evidence="1" id="KW-0732">Signal</keyword>
<evidence type="ECO:0000313" key="2">
    <source>
        <dbReference type="EMBL" id="AXE34303.1"/>
    </source>
</evidence>
<feature type="chain" id="PRO_5016632900" description="Prokaryotic membrane lipolipid attachment site family protein" evidence="1">
    <location>
        <begin position="22"/>
        <end position="160"/>
    </location>
</feature>
<dbReference type="Proteomes" id="UP000252038">
    <property type="component" value="Chromosome"/>
</dbReference>
<sequence length="160" mass="17240">MAAMKRQLFAFSLLGSLTACSALQQLGAPIHSGAGGASRPAQSAPSRATGKVDLLLAEANRLADKVKSGELTRTAAADQLGAARLRIAGANAVDNDNFAVYRQLTADRDNGRIDSDAFRAKLEAHLREWMRRWPKYSPKPADPAFTNFLLKLYGLPPLGY</sequence>
<proteinExistence type="predicted"/>
<name>A0A344UGA5_9NEIS</name>
<organism evidence="2 3">
    <name type="scientific">Chromobacterium phragmitis</name>
    <dbReference type="NCBI Taxonomy" id="2202141"/>
    <lineage>
        <taxon>Bacteria</taxon>
        <taxon>Pseudomonadati</taxon>
        <taxon>Pseudomonadota</taxon>
        <taxon>Betaproteobacteria</taxon>
        <taxon>Neisseriales</taxon>
        <taxon>Chromobacteriaceae</taxon>
        <taxon>Chromobacterium</taxon>
    </lineage>
</organism>
<dbReference type="EMBL" id="CP029554">
    <property type="protein sequence ID" value="AXE34303.1"/>
    <property type="molecule type" value="Genomic_DNA"/>
</dbReference>
<evidence type="ECO:0008006" key="4">
    <source>
        <dbReference type="Google" id="ProtNLM"/>
    </source>
</evidence>
<dbReference type="KEGG" id="chrb:DK843_08365"/>
<feature type="signal peptide" evidence="1">
    <location>
        <begin position="1"/>
        <end position="21"/>
    </location>
</feature>
<accession>A0A344UGA5</accession>
<evidence type="ECO:0000313" key="3">
    <source>
        <dbReference type="Proteomes" id="UP000252038"/>
    </source>
</evidence>
<dbReference type="PROSITE" id="PS51257">
    <property type="entry name" value="PROKAR_LIPOPROTEIN"/>
    <property type="match status" value="1"/>
</dbReference>
<protein>
    <recommendedName>
        <fullName evidence="4">Prokaryotic membrane lipolipid attachment site family protein</fullName>
    </recommendedName>
</protein>
<reference evidence="2 3" key="1">
    <citation type="submission" date="2018-05" db="EMBL/GenBank/DDBJ databases">
        <title>Genome sequencing, assembly and analysis of the novel insecticidal bacterium, Chromobacterium phragmitis.</title>
        <authorList>
            <person name="Sparks M.E."/>
            <person name="Blackburn M.B."/>
            <person name="Gundersen-Rindal D.E."/>
        </authorList>
    </citation>
    <scope>NUCLEOTIDE SEQUENCE [LARGE SCALE GENOMIC DNA]</scope>
    <source>
        <strain evidence="2">IIBBL 274-1</strain>
    </source>
</reference>